<dbReference type="AlphaFoldDB" id="A0A7Y4A063"/>
<dbReference type="NCBIfam" id="NF041623">
    <property type="entry name" value="KwaB"/>
    <property type="match status" value="1"/>
</dbReference>
<accession>A0A7Y4A063</accession>
<dbReference type="Pfam" id="PF16162">
    <property type="entry name" value="KwaB"/>
    <property type="match status" value="1"/>
</dbReference>
<evidence type="ECO:0000313" key="1">
    <source>
        <dbReference type="EMBL" id="NOH72128.1"/>
    </source>
</evidence>
<dbReference type="InterPro" id="IPR048119">
    <property type="entry name" value="KwaB"/>
</dbReference>
<protein>
    <submittedName>
        <fullName evidence="1">DUF4868 domain-containing protein</fullName>
    </submittedName>
</protein>
<dbReference type="RefSeq" id="WP_171361348.1">
    <property type="nucleotide sequence ID" value="NZ_VTXC01000032.1"/>
</dbReference>
<gene>
    <name evidence="1" type="ORF">F0225_12370</name>
</gene>
<organism evidence="1 2">
    <name type="scientific">Vibrio pectenicida</name>
    <dbReference type="NCBI Taxonomy" id="62763"/>
    <lineage>
        <taxon>Bacteria</taxon>
        <taxon>Pseudomonadati</taxon>
        <taxon>Pseudomonadota</taxon>
        <taxon>Gammaproteobacteria</taxon>
        <taxon>Vibrionales</taxon>
        <taxon>Vibrionaceae</taxon>
        <taxon>Vibrio</taxon>
    </lineage>
</organism>
<name>A0A7Y4A063_9VIBR</name>
<evidence type="ECO:0000313" key="2">
    <source>
        <dbReference type="Proteomes" id="UP000565719"/>
    </source>
</evidence>
<comment type="caution">
    <text evidence="1">The sequence shown here is derived from an EMBL/GenBank/DDBJ whole genome shotgun (WGS) entry which is preliminary data.</text>
</comment>
<proteinExistence type="predicted"/>
<reference evidence="1 2" key="1">
    <citation type="submission" date="2019-09" db="EMBL/GenBank/DDBJ databases">
        <title>Draft genome sequencing and comparative genomics of hatchery-associated Vibrios.</title>
        <authorList>
            <person name="Kehlet-Delgado H."/>
            <person name="Mueller R.S."/>
        </authorList>
    </citation>
    <scope>NUCLEOTIDE SEQUENCE [LARGE SCALE GENOMIC DNA]</scope>
    <source>
        <strain evidence="1 2">99-46-Y</strain>
    </source>
</reference>
<sequence length="323" mass="36642">MTIEELKESVSSTISAEGCSAEFFFLFDDNSEMRVKSVDINDDDHSELEKLFIKSITDKLLLNDDLTLIDLSSADDRKDAVYHYDLDEVPQGLTYLKEIIENDNIEGFKLDDDDLSKLEGILILIGNEDSQIALYKHHYPVTLMKPDSGFSLMKPKGGNRFKKLDTDILKINSKFEFIKYNGQYYIFDIKALEKFFGFHEAVRNIAEQGVENIKDAGLVMNCDVFSARLDEISFARKLVRSASNSPVLNVIPNTQVISFTNTHPALRGKFKYSGDGSQLNLKTKKSQNLFLKLLNDDFLQSELTKKYYDSIAKDSVDSEDDAA</sequence>
<dbReference type="EMBL" id="VTXC01000032">
    <property type="protein sequence ID" value="NOH72128.1"/>
    <property type="molecule type" value="Genomic_DNA"/>
</dbReference>
<dbReference type="InterPro" id="IPR032359">
    <property type="entry name" value="KwaB-like"/>
</dbReference>
<dbReference type="Proteomes" id="UP000565719">
    <property type="component" value="Unassembled WGS sequence"/>
</dbReference>